<dbReference type="KEGG" id="sil:SPO3160"/>
<name>Q5LNP3_RUEPO</name>
<dbReference type="SUPFAM" id="SSF141086">
    <property type="entry name" value="Agglutinin HPA-like"/>
    <property type="match status" value="1"/>
</dbReference>
<dbReference type="GO" id="GO:0046871">
    <property type="term" value="F:N-acetylgalactosamine binding"/>
    <property type="evidence" value="ECO:0007669"/>
    <property type="project" value="TreeGrafter"/>
</dbReference>
<dbReference type="PaxDb" id="246200-SPO3160"/>
<dbReference type="InterPro" id="IPR052487">
    <property type="entry name" value="Galactose-binding_lectin"/>
</dbReference>
<protein>
    <recommendedName>
        <fullName evidence="1">H-type lectin domain-containing protein</fullName>
    </recommendedName>
</protein>
<dbReference type="EMBL" id="CP000031">
    <property type="protein sequence ID" value="AAV96395.1"/>
    <property type="molecule type" value="Genomic_DNA"/>
</dbReference>
<dbReference type="InterPro" id="IPR037221">
    <property type="entry name" value="H-type_lectin_dom_sf"/>
</dbReference>
<dbReference type="PANTHER" id="PTHR46938">
    <property type="entry name" value="DISCOIDIN-1 SUBUNIT A-RELATED-RELATED"/>
    <property type="match status" value="1"/>
</dbReference>
<evidence type="ECO:0000313" key="3">
    <source>
        <dbReference type="Proteomes" id="UP000001023"/>
    </source>
</evidence>
<dbReference type="Proteomes" id="UP000001023">
    <property type="component" value="Chromosome"/>
</dbReference>
<organism evidence="2 3">
    <name type="scientific">Ruegeria pomeroyi (strain ATCC 700808 / DSM 15171 / DSS-3)</name>
    <name type="common">Silicibacter pomeroyi</name>
    <dbReference type="NCBI Taxonomy" id="246200"/>
    <lineage>
        <taxon>Bacteria</taxon>
        <taxon>Pseudomonadati</taxon>
        <taxon>Pseudomonadota</taxon>
        <taxon>Alphaproteobacteria</taxon>
        <taxon>Rhodobacterales</taxon>
        <taxon>Roseobacteraceae</taxon>
        <taxon>Ruegeria</taxon>
    </lineage>
</organism>
<dbReference type="AlphaFoldDB" id="Q5LNP3"/>
<reference evidence="2 3" key="1">
    <citation type="journal article" date="2004" name="Nature">
        <title>Genome sequence of Silicibacter pomeroyi reveals adaptations to the marine environment.</title>
        <authorList>
            <person name="Moran M.A."/>
            <person name="Buchan A."/>
            <person name="Gonzalez J.M."/>
            <person name="Heidelberg J.F."/>
            <person name="Whitman W.B."/>
            <person name="Kiene R.P."/>
            <person name="Henriksen J.R."/>
            <person name="King G.M."/>
            <person name="Belas R."/>
            <person name="Fuqua C."/>
            <person name="Brinkac L."/>
            <person name="Lewis M."/>
            <person name="Johri S."/>
            <person name="Weaver B."/>
            <person name="Pai G."/>
            <person name="Eisen J.A."/>
            <person name="Rahe E."/>
            <person name="Sheldon W.M."/>
            <person name="Ye W."/>
            <person name="Miller T.R."/>
            <person name="Carlton J."/>
            <person name="Rasko D.A."/>
            <person name="Paulsen I.T."/>
            <person name="Ren Q."/>
            <person name="Daugherty S.C."/>
            <person name="Deboy R.T."/>
            <person name="Dodson R.J."/>
            <person name="Durkin A.S."/>
            <person name="Madupu R."/>
            <person name="Nelson W.C."/>
            <person name="Sullivan S.A."/>
            <person name="Rosovitz M.J."/>
            <person name="Haft D.H."/>
            <person name="Selengut J."/>
            <person name="Ward N."/>
        </authorList>
    </citation>
    <scope>NUCLEOTIDE SEQUENCE [LARGE SCALE GENOMIC DNA]</scope>
    <source>
        <strain evidence="3">ATCC 700808 / DSM 15171 / DSS-3</strain>
    </source>
</reference>
<dbReference type="GO" id="GO:0098636">
    <property type="term" value="C:protein complex involved in cell adhesion"/>
    <property type="evidence" value="ECO:0007669"/>
    <property type="project" value="TreeGrafter"/>
</dbReference>
<dbReference type="Pfam" id="PF09458">
    <property type="entry name" value="H_lectin"/>
    <property type="match status" value="1"/>
</dbReference>
<accession>Q5LNP3</accession>
<keyword evidence="3" id="KW-1185">Reference proteome</keyword>
<dbReference type="STRING" id="246200.SPO3160"/>
<dbReference type="GO" id="GO:0009986">
    <property type="term" value="C:cell surface"/>
    <property type="evidence" value="ECO:0007669"/>
    <property type="project" value="TreeGrafter"/>
</dbReference>
<reference evidence="2 3" key="2">
    <citation type="journal article" date="2014" name="Stand. Genomic Sci.">
        <title>An updated genome annotation for the model marine bacterium Ruegeria pomeroyi DSS-3.</title>
        <authorList>
            <person name="Rivers A.R."/>
            <person name="Smith C.B."/>
            <person name="Moran M.A."/>
        </authorList>
    </citation>
    <scope>GENOME REANNOTATION</scope>
    <source>
        <strain evidence="3">ATCC 700808 / DSM 15171 / DSS-3</strain>
    </source>
</reference>
<feature type="domain" description="H-type lectin" evidence="1">
    <location>
        <begin position="45"/>
        <end position="110"/>
    </location>
</feature>
<evidence type="ECO:0000313" key="2">
    <source>
        <dbReference type="EMBL" id="AAV96395.1"/>
    </source>
</evidence>
<dbReference type="Gene3D" id="2.60.40.2080">
    <property type="match status" value="1"/>
</dbReference>
<dbReference type="PANTHER" id="PTHR46938:SF1">
    <property type="entry name" value="DISCOIDIN-1 SUBUNIT A-RELATED"/>
    <property type="match status" value="1"/>
</dbReference>
<gene>
    <name evidence="2" type="ordered locus">SPO3160</name>
</gene>
<dbReference type="GO" id="GO:0045335">
    <property type="term" value="C:phagocytic vesicle"/>
    <property type="evidence" value="ECO:0007669"/>
    <property type="project" value="TreeGrafter"/>
</dbReference>
<dbReference type="GO" id="GO:0070492">
    <property type="term" value="F:oligosaccharide binding"/>
    <property type="evidence" value="ECO:0007669"/>
    <property type="project" value="TreeGrafter"/>
</dbReference>
<dbReference type="InterPro" id="IPR019019">
    <property type="entry name" value="H-type_lectin_domain"/>
</dbReference>
<evidence type="ECO:0000259" key="1">
    <source>
        <dbReference type="Pfam" id="PF09458"/>
    </source>
</evidence>
<dbReference type="HOGENOM" id="CLU_155897_0_0_5"/>
<dbReference type="GO" id="GO:0098609">
    <property type="term" value="P:cell-cell adhesion"/>
    <property type="evidence" value="ECO:0007669"/>
    <property type="project" value="TreeGrafter"/>
</dbReference>
<dbReference type="GO" id="GO:0030247">
    <property type="term" value="F:polysaccharide binding"/>
    <property type="evidence" value="ECO:0007669"/>
    <property type="project" value="TreeGrafter"/>
</dbReference>
<proteinExistence type="predicted"/>
<sequence length="122" mass="13837">MCGFRAMKLFSSHPVAIQQGDEAMFSDFENGGDMWTGSGSRERRKPVLFEQTFRSTPVVMVTISLWDVDTSAAVRAEVKAENVTPEGFELVFRTWADTRVARLRLGWTAIGDMRNEDDWDVI</sequence>
<dbReference type="eggNOG" id="ENOG5032SUT">
    <property type="taxonomic scope" value="Bacteria"/>
</dbReference>